<dbReference type="InterPro" id="IPR018200">
    <property type="entry name" value="USP_CS"/>
</dbReference>
<keyword evidence="4" id="KW-0833">Ubl conjugation pathway</keyword>
<dbReference type="GO" id="GO:0006508">
    <property type="term" value="P:proteolysis"/>
    <property type="evidence" value="ECO:0007669"/>
    <property type="project" value="UniProtKB-KW"/>
</dbReference>
<feature type="compositionally biased region" description="Basic and acidic residues" evidence="7">
    <location>
        <begin position="1767"/>
        <end position="1784"/>
    </location>
</feature>
<evidence type="ECO:0000259" key="8">
    <source>
        <dbReference type="PROSITE" id="PS50235"/>
    </source>
</evidence>
<dbReference type="PROSITE" id="PS50235">
    <property type="entry name" value="USP_3"/>
    <property type="match status" value="1"/>
</dbReference>
<dbReference type="EC" id="3.4.19.12" evidence="2"/>
<dbReference type="InterPro" id="IPR028889">
    <property type="entry name" value="USP"/>
</dbReference>
<dbReference type="Gene3D" id="2.30.30.940">
    <property type="match status" value="1"/>
</dbReference>
<dbReference type="PANTHER" id="PTHR24006">
    <property type="entry name" value="UBIQUITIN CARBOXYL-TERMINAL HYDROLASE"/>
    <property type="match status" value="1"/>
</dbReference>
<evidence type="ECO:0000256" key="6">
    <source>
        <dbReference type="ARBA" id="ARBA00022807"/>
    </source>
</evidence>
<feature type="domain" description="USP" evidence="8">
    <location>
        <begin position="6"/>
        <end position="280"/>
    </location>
</feature>
<evidence type="ECO:0000256" key="4">
    <source>
        <dbReference type="ARBA" id="ARBA00022786"/>
    </source>
</evidence>
<dbReference type="Pfam" id="PF13604">
    <property type="entry name" value="AAA_30"/>
    <property type="match status" value="1"/>
</dbReference>
<dbReference type="GO" id="GO:0016579">
    <property type="term" value="P:protein deubiquitination"/>
    <property type="evidence" value="ECO:0007669"/>
    <property type="project" value="InterPro"/>
</dbReference>
<dbReference type="Pfam" id="PF00443">
    <property type="entry name" value="UCH"/>
    <property type="match status" value="1"/>
</dbReference>
<accession>A0A812P9I5</accession>
<dbReference type="InterPro" id="IPR003593">
    <property type="entry name" value="AAA+_ATPase"/>
</dbReference>
<dbReference type="OrthoDB" id="420187at2759"/>
<dbReference type="Gene3D" id="3.90.70.10">
    <property type="entry name" value="Cysteine proteinases"/>
    <property type="match status" value="1"/>
</dbReference>
<feature type="compositionally biased region" description="Polar residues" evidence="7">
    <location>
        <begin position="1785"/>
        <end position="1800"/>
    </location>
</feature>
<dbReference type="SMART" id="SM00382">
    <property type="entry name" value="AAA"/>
    <property type="match status" value="1"/>
</dbReference>
<evidence type="ECO:0000256" key="7">
    <source>
        <dbReference type="SAM" id="MobiDB-lite"/>
    </source>
</evidence>
<feature type="region of interest" description="Disordered" evidence="7">
    <location>
        <begin position="287"/>
        <end position="386"/>
    </location>
</feature>
<dbReference type="PANTHER" id="PTHR24006:SF687">
    <property type="entry name" value="UBIQUITIN CARBOXYL-TERMINAL HYDROLASE 10"/>
    <property type="match status" value="1"/>
</dbReference>
<dbReference type="Proteomes" id="UP000649617">
    <property type="component" value="Unassembled WGS sequence"/>
</dbReference>
<dbReference type="GO" id="GO:0005634">
    <property type="term" value="C:nucleus"/>
    <property type="evidence" value="ECO:0007669"/>
    <property type="project" value="TreeGrafter"/>
</dbReference>
<comment type="catalytic activity">
    <reaction evidence="1">
        <text>Thiol-dependent hydrolysis of ester, thioester, amide, peptide and isopeptide bonds formed by the C-terminal Gly of ubiquitin (a 76-residue protein attached to proteins as an intracellular targeting signal).</text>
        <dbReference type="EC" id="3.4.19.12"/>
    </reaction>
</comment>
<keyword evidence="3" id="KW-0645">Protease</keyword>
<evidence type="ECO:0000256" key="3">
    <source>
        <dbReference type="ARBA" id="ARBA00022670"/>
    </source>
</evidence>
<evidence type="ECO:0000313" key="9">
    <source>
        <dbReference type="EMBL" id="CAE7334485.1"/>
    </source>
</evidence>
<evidence type="ECO:0000256" key="1">
    <source>
        <dbReference type="ARBA" id="ARBA00000707"/>
    </source>
</evidence>
<reference evidence="9" key="1">
    <citation type="submission" date="2021-02" db="EMBL/GenBank/DDBJ databases">
        <authorList>
            <person name="Dougan E. K."/>
            <person name="Rhodes N."/>
            <person name="Thang M."/>
            <person name="Chan C."/>
        </authorList>
    </citation>
    <scope>NUCLEOTIDE SEQUENCE</scope>
</reference>
<dbReference type="InterPro" id="IPR050164">
    <property type="entry name" value="Peptidase_C19"/>
</dbReference>
<organism evidence="9 10">
    <name type="scientific">Symbiodinium pilosum</name>
    <name type="common">Dinoflagellate</name>
    <dbReference type="NCBI Taxonomy" id="2952"/>
    <lineage>
        <taxon>Eukaryota</taxon>
        <taxon>Sar</taxon>
        <taxon>Alveolata</taxon>
        <taxon>Dinophyceae</taxon>
        <taxon>Suessiales</taxon>
        <taxon>Symbiodiniaceae</taxon>
        <taxon>Symbiodinium</taxon>
    </lineage>
</organism>
<dbReference type="PROSITE" id="PS00973">
    <property type="entry name" value="USP_2"/>
    <property type="match status" value="1"/>
</dbReference>
<protein>
    <recommendedName>
        <fullName evidence="2">ubiquitinyl hydrolase 1</fullName>
        <ecNumber evidence="2">3.4.19.12</ecNumber>
    </recommendedName>
</protein>
<dbReference type="GO" id="GO:0004843">
    <property type="term" value="F:cysteine-type deubiquitinase activity"/>
    <property type="evidence" value="ECO:0007669"/>
    <property type="project" value="UniProtKB-EC"/>
</dbReference>
<comment type="caution">
    <text evidence="9">The sequence shown here is derived from an EMBL/GenBank/DDBJ whole genome shotgun (WGS) entry which is preliminary data.</text>
</comment>
<dbReference type="GO" id="GO:0005829">
    <property type="term" value="C:cytosol"/>
    <property type="evidence" value="ECO:0007669"/>
    <property type="project" value="TreeGrafter"/>
</dbReference>
<keyword evidence="6" id="KW-0788">Thiol protease</keyword>
<dbReference type="CDD" id="cd18809">
    <property type="entry name" value="SF1_C_RecD"/>
    <property type="match status" value="1"/>
</dbReference>
<sequence length="1800" mass="200542">MASPSVGFNNLGASCFLNSGVQCLLGVPELVSVIRGGFHGSSETEKALRAVLDMVQQQSGSLNPKPLLDLFYRGRQEDAAEFVLGLLQNCSSTHPIFQGEEQPRLRCSHCAYSRALRAESFLSLQLPLMGSTPIRSVQEALNAYINAEHMQENVAEWYCLNEGCLNSGRALDDPVHQTRITQWPRVLLLCLKRWDSAYGLLGHQVYCNNIITAEGNTYSLKSLITHIGAQPSSGHYVAYRRCQEGFRRFDDARVTSADNVAGFFSSVPGEKVYVIIYRKEDVLRRVDPDPHQHNANSDADSDVVPCFDSKPDAKRKSIDLDSDSDEKGEALRYSQQQAEGHEQAIIDLDSGSNKDDEDPEQPPDSIRKRKIINLDSDSNEDDKAKDSCRQQASARRLQGLLNYSEEELQQIAAVIRGSASAAEAIRTLSGSLPKFTVKDASADTYISPRTVRRWFMNNSVLSKAIASCTKKLKGSQAKTAQAKPRDPYVGSARSALDPEACAQVSDALEKADSVNSLIAALSNTLPGFSSADETATNYIPRATLHRWLARSKMSAWFAAKTSVPWNKEFEQSFSVACPKPMKRRAADISADDPDGLWLLKGSWSFCPRCGRRRARARMQVHDEPSVACHPICSADAMDLLAPPKSTVTIAKVGFEGYVTPIMEYWRPWVDYIGSGQLPLTRLLSEEELHGLAVVDIKVNFRSRRGGHADILSKQKLSVARCRWRATSLLEVRRSDMAARAFSWLLDNNSTYAAFVDRHTKMTQDSCHANEAWREVPTAELLLNTPGIEVAARPWLYPLASFADTDLTQRLQTLGWIDGRQKPSIRTGFLRKIMSRCLDYARDFPLHCLQFDVCMARTITSVIHIANQRHVAPEQIAADMDMFEGYWHQQLRKMEDICRQEHERTGDMAQALPNIFFTVAPAEWKYILHDGVFCEDALTNQQDMITLHIYHTLQALLETHLLKAGESLHRVGIANIRQWSFRFEFQSRGTLHLHAVLWADLLPTWSAERICGRTGSKNSAFASLLEGLFKSRVDVQCGDGSHALLKYVAGYLTKASDALQFQTKQAQSDQSHWRQAYRLLAKKSPMEQEMLMEFSGLAMVKHSFSGVAMHAPIPGSEAQNVSRQHYAAYQHYLKQPGDTFGEATGFSFIQWLRRYRLVSGKDNKNNALAMRNQAGPARGKDCGVAITFPFELLDIFVGAWAASCMVGMLEERLLPDPLTVNSIPGFETELLRRRSFEAPEGCRHLKAVLSLDDFQLPGAAPEQFNPDVGKFLVEIDRELMFRGLGQDRIATFKARVNACTLLLIKIRDGQEDPALWSARRIPGTPARTWSPEQQAVLDAIRIGTRISDAAAAASSNRLLQVSGGPGTGKTEVVIAAARQALQDGCRVLIAGPIGLLVSMYRLRLPATDNLTMETIHSAFQLVRDADTAYIPPGRLRRYDLIIFDEVSQVDSESWAKLKTALGELGSIPFVVFVGDFQQLQPITGPPQLQLDLQRQVQEGRLPLVELKHHEAARSVDPEMLNFLHMARVQQPTRAVLEDFFRGRVWTSDANKAVHQARCIQEATGKSFTFLTVTNRGAATLNEAWLAMEFPEEANILAKGGGIPAETGQVVLAPGMRVRLTYNVDKDRGFVNGNTGVVRVILRKDIFVLQSSQDVAVLVHPITLKGRKFLPVSYGWATTMRRAQGATLDQVGLWFDRRLADRGYAYVGVSRAKRRNDVYLMGSIRRTDWLPVGGGCADEQRTLSALSETSEDEDDRSDHTDSPDDDDPSDHTESSDEDDRSDHTESPESNSQDVDFSSISLE</sequence>
<gene>
    <name evidence="9" type="primary">Usp17lb</name>
    <name evidence="9" type="ORF">SPIL2461_LOCUS7814</name>
</gene>
<evidence type="ECO:0000256" key="2">
    <source>
        <dbReference type="ARBA" id="ARBA00012759"/>
    </source>
</evidence>
<feature type="region of interest" description="Disordered" evidence="7">
    <location>
        <begin position="1742"/>
        <end position="1800"/>
    </location>
</feature>
<proteinExistence type="predicted"/>
<feature type="compositionally biased region" description="Basic and acidic residues" evidence="7">
    <location>
        <begin position="309"/>
        <end position="330"/>
    </location>
</feature>
<name>A0A812P9I5_SYMPI</name>
<dbReference type="SUPFAM" id="SSF54001">
    <property type="entry name" value="Cysteine proteinases"/>
    <property type="match status" value="1"/>
</dbReference>
<dbReference type="InterPro" id="IPR038765">
    <property type="entry name" value="Papain-like_cys_pep_sf"/>
</dbReference>
<dbReference type="InterPro" id="IPR027417">
    <property type="entry name" value="P-loop_NTPase"/>
</dbReference>
<evidence type="ECO:0000256" key="5">
    <source>
        <dbReference type="ARBA" id="ARBA00022801"/>
    </source>
</evidence>
<dbReference type="EMBL" id="CAJNIZ010012471">
    <property type="protein sequence ID" value="CAE7334485.1"/>
    <property type="molecule type" value="Genomic_DNA"/>
</dbReference>
<dbReference type="CDD" id="cd02257">
    <property type="entry name" value="Peptidase_C19"/>
    <property type="match status" value="1"/>
</dbReference>
<dbReference type="PROSITE" id="PS00972">
    <property type="entry name" value="USP_1"/>
    <property type="match status" value="1"/>
</dbReference>
<dbReference type="InterPro" id="IPR001394">
    <property type="entry name" value="Peptidase_C19_UCH"/>
</dbReference>
<keyword evidence="5" id="KW-0378">Hydrolase</keyword>
<keyword evidence="10" id="KW-1185">Reference proteome</keyword>
<dbReference type="SUPFAM" id="SSF52540">
    <property type="entry name" value="P-loop containing nucleoside triphosphate hydrolases"/>
    <property type="match status" value="2"/>
</dbReference>
<evidence type="ECO:0000313" key="10">
    <source>
        <dbReference type="Proteomes" id="UP000649617"/>
    </source>
</evidence>
<dbReference type="Gene3D" id="3.40.50.300">
    <property type="entry name" value="P-loop containing nucleotide triphosphate hydrolases"/>
    <property type="match status" value="2"/>
</dbReference>